<dbReference type="Proteomes" id="UP000077255">
    <property type="component" value="Chromosome"/>
</dbReference>
<evidence type="ECO:0000256" key="2">
    <source>
        <dbReference type="ARBA" id="ARBA00012150"/>
    </source>
</evidence>
<evidence type="ECO:0000256" key="1">
    <source>
        <dbReference type="ARBA" id="ARBA00005614"/>
    </source>
</evidence>
<dbReference type="Pfam" id="PF00708">
    <property type="entry name" value="Acylphosphatase"/>
    <property type="match status" value="1"/>
</dbReference>
<dbReference type="InterPro" id="IPR036046">
    <property type="entry name" value="Acylphosphatase-like_dom_sf"/>
</dbReference>
<dbReference type="PANTHER" id="PTHR47268:SF4">
    <property type="entry name" value="ACYLPHOSPHATASE"/>
    <property type="match status" value="1"/>
</dbReference>
<keyword evidence="9" id="KW-1185">Reference proteome</keyword>
<dbReference type="OrthoDB" id="5295388at2"/>
<dbReference type="AlphaFoldDB" id="A0A160N0W7"/>
<dbReference type="EC" id="3.6.1.7" evidence="2 5"/>
<gene>
    <name evidence="8" type="ORF">ATSB10_19620</name>
</gene>
<dbReference type="InterPro" id="IPR001792">
    <property type="entry name" value="Acylphosphatase-like_dom"/>
</dbReference>
<evidence type="ECO:0000259" key="7">
    <source>
        <dbReference type="PROSITE" id="PS51160"/>
    </source>
</evidence>
<keyword evidence="5 8" id="KW-0378">Hydrolase</keyword>
<dbReference type="Gene3D" id="3.30.70.100">
    <property type="match status" value="1"/>
</dbReference>
<organism evidence="8 9">
    <name type="scientific">Dyella thiooxydans</name>
    <dbReference type="NCBI Taxonomy" id="445710"/>
    <lineage>
        <taxon>Bacteria</taxon>
        <taxon>Pseudomonadati</taxon>
        <taxon>Pseudomonadota</taxon>
        <taxon>Gammaproteobacteria</taxon>
        <taxon>Lysobacterales</taxon>
        <taxon>Rhodanobacteraceae</taxon>
        <taxon>Dyella</taxon>
    </lineage>
</organism>
<dbReference type="PATRIC" id="fig|445710.3.peg.1959"/>
<dbReference type="SUPFAM" id="SSF54975">
    <property type="entry name" value="Acylphosphatase/BLUF domain-like"/>
    <property type="match status" value="1"/>
</dbReference>
<accession>A0A160N0W7</accession>
<proteinExistence type="inferred from homology"/>
<feature type="active site" evidence="5">
    <location>
        <position position="18"/>
    </location>
</feature>
<evidence type="ECO:0000256" key="6">
    <source>
        <dbReference type="RuleBase" id="RU004168"/>
    </source>
</evidence>
<dbReference type="STRING" id="445710.ATSB10_19620"/>
<sequence>MAAARFLVSGRVQGVFYRASTREQALALGLAGIARNLADGRVEVIACGAPAAIDALEQWLHCGPPAARVEQVRREADIEWTGSGFATG</sequence>
<comment type="similarity">
    <text evidence="1 6">Belongs to the acylphosphatase family.</text>
</comment>
<evidence type="ECO:0000313" key="9">
    <source>
        <dbReference type="Proteomes" id="UP000077255"/>
    </source>
</evidence>
<evidence type="ECO:0000256" key="4">
    <source>
        <dbReference type="ARBA" id="ARBA00047645"/>
    </source>
</evidence>
<dbReference type="RefSeq" id="WP_063672365.1">
    <property type="nucleotide sequence ID" value="NZ_CP014841.1"/>
</dbReference>
<dbReference type="GO" id="GO:0003998">
    <property type="term" value="F:acylphosphatase activity"/>
    <property type="evidence" value="ECO:0007669"/>
    <property type="project" value="UniProtKB-EC"/>
</dbReference>
<dbReference type="KEGG" id="dtx:ATSB10_19620"/>
<dbReference type="PANTHER" id="PTHR47268">
    <property type="entry name" value="ACYLPHOSPHATASE"/>
    <property type="match status" value="1"/>
</dbReference>
<protein>
    <recommendedName>
        <fullName evidence="3 5">acylphosphatase</fullName>
        <ecNumber evidence="2 5">3.6.1.7</ecNumber>
    </recommendedName>
</protein>
<dbReference type="NCBIfam" id="NF011018">
    <property type="entry name" value="PRK14446.1"/>
    <property type="match status" value="1"/>
</dbReference>
<evidence type="ECO:0000256" key="5">
    <source>
        <dbReference type="PROSITE-ProRule" id="PRU00520"/>
    </source>
</evidence>
<name>A0A160N0W7_9GAMM</name>
<reference evidence="8 9" key="1">
    <citation type="submission" date="2016-02" db="EMBL/GenBank/DDBJ databases">
        <title>Complete genome sequencing and analysis of ATSB10, Dyella thiooxydans isolated from rhizosphere soil of sunflower (Helianthus annuus L.).</title>
        <authorList>
            <person name="Lee Y."/>
            <person name="Hwangbo K."/>
            <person name="Chung H."/>
            <person name="Yoo J."/>
            <person name="Kim K.Y."/>
            <person name="Sa T.M."/>
            <person name="Um Y."/>
            <person name="Madhaiyan M."/>
        </authorList>
    </citation>
    <scope>NUCLEOTIDE SEQUENCE [LARGE SCALE GENOMIC DNA]</scope>
    <source>
        <strain evidence="8 9">ATSB10</strain>
    </source>
</reference>
<dbReference type="InterPro" id="IPR020456">
    <property type="entry name" value="Acylphosphatase"/>
</dbReference>
<feature type="active site" evidence="5">
    <location>
        <position position="36"/>
    </location>
</feature>
<comment type="catalytic activity">
    <reaction evidence="4 5">
        <text>an acyl phosphate + H2O = a carboxylate + phosphate + H(+)</text>
        <dbReference type="Rhea" id="RHEA:14965"/>
        <dbReference type="ChEBI" id="CHEBI:15377"/>
        <dbReference type="ChEBI" id="CHEBI:15378"/>
        <dbReference type="ChEBI" id="CHEBI:29067"/>
        <dbReference type="ChEBI" id="CHEBI:43474"/>
        <dbReference type="ChEBI" id="CHEBI:59918"/>
        <dbReference type="EC" id="3.6.1.7"/>
    </reaction>
</comment>
<dbReference type="EMBL" id="CP014841">
    <property type="protein sequence ID" value="AND69416.1"/>
    <property type="molecule type" value="Genomic_DNA"/>
</dbReference>
<evidence type="ECO:0000256" key="3">
    <source>
        <dbReference type="ARBA" id="ARBA00015991"/>
    </source>
</evidence>
<feature type="domain" description="Acylphosphatase-like" evidence="7">
    <location>
        <begin position="3"/>
        <end position="88"/>
    </location>
</feature>
<evidence type="ECO:0000313" key="8">
    <source>
        <dbReference type="EMBL" id="AND69416.1"/>
    </source>
</evidence>
<dbReference type="PROSITE" id="PS51160">
    <property type="entry name" value="ACYLPHOSPHATASE_3"/>
    <property type="match status" value="1"/>
</dbReference>